<dbReference type="PIRSF" id="PIRSF015626">
    <property type="entry name" value="FdhD"/>
    <property type="match status" value="1"/>
</dbReference>
<evidence type="ECO:0000313" key="4">
    <source>
        <dbReference type="EMBL" id="GAC16216.1"/>
    </source>
</evidence>
<evidence type="ECO:0000313" key="5">
    <source>
        <dbReference type="Proteomes" id="UP000006334"/>
    </source>
</evidence>
<comment type="function">
    <text evidence="3">Required for formate dehydrogenase (FDH) activity. Acts as a sulfur carrier protein that transfers sulfur from IscS to the molybdenum cofactor prior to its insertion into FDH.</text>
</comment>
<dbReference type="Pfam" id="PF02634">
    <property type="entry name" value="FdhD-NarQ"/>
    <property type="match status" value="1"/>
</dbReference>
<protein>
    <recommendedName>
        <fullName evidence="3">Sulfur carrier protein FdhD</fullName>
    </recommendedName>
</protein>
<dbReference type="GO" id="GO:0097163">
    <property type="term" value="F:sulfur carrier activity"/>
    <property type="evidence" value="ECO:0007669"/>
    <property type="project" value="UniProtKB-UniRule"/>
</dbReference>
<evidence type="ECO:0000256" key="3">
    <source>
        <dbReference type="HAMAP-Rule" id="MF_00187"/>
    </source>
</evidence>
<dbReference type="EMBL" id="BAEN01000068">
    <property type="protein sequence ID" value="GAC16216.1"/>
    <property type="molecule type" value="Genomic_DNA"/>
</dbReference>
<organism evidence="4 5">
    <name type="scientific">Aliiglaciecola lipolytica E3</name>
    <dbReference type="NCBI Taxonomy" id="1127673"/>
    <lineage>
        <taxon>Bacteria</taxon>
        <taxon>Pseudomonadati</taxon>
        <taxon>Pseudomonadota</taxon>
        <taxon>Gammaproteobacteria</taxon>
        <taxon>Alteromonadales</taxon>
        <taxon>Alteromonadaceae</taxon>
        <taxon>Aliiglaciecola</taxon>
    </lineage>
</organism>
<dbReference type="STRING" id="1127673.GLIP_3605"/>
<feature type="active site" description="Cysteine persulfide intermediate" evidence="3">
    <location>
        <position position="152"/>
    </location>
</feature>
<comment type="subcellular location">
    <subcellularLocation>
        <location evidence="3">Cytoplasm</location>
    </subcellularLocation>
</comment>
<dbReference type="InterPro" id="IPR016193">
    <property type="entry name" value="Cytidine_deaminase-like"/>
</dbReference>
<dbReference type="InterPro" id="IPR003786">
    <property type="entry name" value="FdhD"/>
</dbReference>
<keyword evidence="2 3" id="KW-0501">Molybdenum cofactor biosynthesis</keyword>
<gene>
    <name evidence="3 4" type="primary">fdhD</name>
    <name evidence="4" type="ORF">GLIP_3605</name>
</gene>
<dbReference type="Gene3D" id="3.40.140.10">
    <property type="entry name" value="Cytidine Deaminase, domain 2"/>
    <property type="match status" value="1"/>
</dbReference>
<comment type="caution">
    <text evidence="4">The sequence shown here is derived from an EMBL/GenBank/DDBJ whole genome shotgun (WGS) entry which is preliminary data.</text>
</comment>
<name>K6XX40_9ALTE</name>
<dbReference type="eggNOG" id="COG1526">
    <property type="taxonomic scope" value="Bacteria"/>
</dbReference>
<dbReference type="OrthoDB" id="3197277at2"/>
<comment type="similarity">
    <text evidence="3">Belongs to the FdhD family.</text>
</comment>
<dbReference type="GO" id="GO:0006777">
    <property type="term" value="P:Mo-molybdopterin cofactor biosynthetic process"/>
    <property type="evidence" value="ECO:0007669"/>
    <property type="project" value="UniProtKB-UniRule"/>
</dbReference>
<dbReference type="RefSeq" id="WP_008846018.1">
    <property type="nucleotide sequence ID" value="NZ_BAEN01000068.1"/>
</dbReference>
<keyword evidence="1 3" id="KW-0963">Cytoplasm</keyword>
<accession>K6XX40</accession>
<dbReference type="GO" id="GO:0016783">
    <property type="term" value="F:sulfurtransferase activity"/>
    <property type="evidence" value="ECO:0007669"/>
    <property type="project" value="InterPro"/>
</dbReference>
<dbReference type="Gene3D" id="3.10.20.10">
    <property type="match status" value="1"/>
</dbReference>
<dbReference type="HAMAP" id="MF_00187">
    <property type="entry name" value="FdhD"/>
    <property type="match status" value="1"/>
</dbReference>
<dbReference type="GO" id="GO:0005737">
    <property type="term" value="C:cytoplasm"/>
    <property type="evidence" value="ECO:0007669"/>
    <property type="project" value="UniProtKB-SubCell"/>
</dbReference>
<dbReference type="Proteomes" id="UP000006334">
    <property type="component" value="Unassembled WGS sequence"/>
</dbReference>
<evidence type="ECO:0000256" key="1">
    <source>
        <dbReference type="ARBA" id="ARBA00022490"/>
    </source>
</evidence>
<reference evidence="4 5" key="1">
    <citation type="journal article" date="2017" name="Antonie Van Leeuwenhoek">
        <title>Rhizobium rhizosphaerae sp. nov., a novel species isolated from rice rhizosphere.</title>
        <authorList>
            <person name="Zhao J.J."/>
            <person name="Zhang J."/>
            <person name="Zhang R.J."/>
            <person name="Zhang C.W."/>
            <person name="Yin H.Q."/>
            <person name="Zhang X.X."/>
        </authorList>
    </citation>
    <scope>NUCLEOTIDE SEQUENCE [LARGE SCALE GENOMIC DNA]</scope>
    <source>
        <strain evidence="4 5">E3</strain>
    </source>
</reference>
<dbReference type="PANTHER" id="PTHR30592">
    <property type="entry name" value="FORMATE DEHYDROGENASE"/>
    <property type="match status" value="1"/>
</dbReference>
<evidence type="ECO:0000256" key="2">
    <source>
        <dbReference type="ARBA" id="ARBA00023150"/>
    </source>
</evidence>
<dbReference type="SUPFAM" id="SSF53927">
    <property type="entry name" value="Cytidine deaminase-like"/>
    <property type="match status" value="1"/>
</dbReference>
<sequence>MSKVKQFAITRLTINTDEGRHPTLVSTPNLNSESAANSSLIIINQIDDLVTCEEPLEIWLKHPLHNAGNPKLMLTTLRSPGDDLDLVKGWLNASGLIEHYSEIYNVSHMGSQRIKGVQSNQVLITLHPQSNFDFASSHRHAMRHIDYVNSGCSVCGQQSIDVLLDKLPQLDADTHLVRPQMSVASIFSLADELKQAQSEFALTGGSHGAGLFSLPIKTDEVPRLIDVREDIGRHNALDKIIGAHLAELGDASNEQLEYGIVLSSRISFDLVQKAAMANIRFILAMGAPSSLAIELAQECDICLVGFIQQQRINIYTCAQRVS</sequence>
<comment type="caution">
    <text evidence="3">Lacks conserved residue(s) required for the propagation of feature annotation.</text>
</comment>
<dbReference type="PANTHER" id="PTHR30592:SF1">
    <property type="entry name" value="SULFUR CARRIER PROTEIN FDHD"/>
    <property type="match status" value="1"/>
</dbReference>
<dbReference type="AlphaFoldDB" id="K6XX40"/>
<keyword evidence="5" id="KW-1185">Reference proteome</keyword>
<proteinExistence type="inferred from homology"/>